<reference evidence="3 4" key="1">
    <citation type="submission" date="2015-11" db="EMBL/GenBank/DDBJ databases">
        <title>The genome of Debaryomyces fabryi.</title>
        <authorList>
            <person name="Tafer H."/>
            <person name="Lopandic K."/>
        </authorList>
    </citation>
    <scope>NUCLEOTIDE SEQUENCE [LARGE SCALE GENOMIC DNA]</scope>
    <source>
        <strain evidence="3 4">CBS 789</strain>
    </source>
</reference>
<gene>
    <name evidence="3" type="ORF">AC631_02622</name>
</gene>
<organism evidence="3 4">
    <name type="scientific">Debaryomyces fabryi</name>
    <dbReference type="NCBI Taxonomy" id="58627"/>
    <lineage>
        <taxon>Eukaryota</taxon>
        <taxon>Fungi</taxon>
        <taxon>Dikarya</taxon>
        <taxon>Ascomycota</taxon>
        <taxon>Saccharomycotina</taxon>
        <taxon>Pichiomycetes</taxon>
        <taxon>Debaryomycetaceae</taxon>
        <taxon>Debaryomyces</taxon>
    </lineage>
</organism>
<sequence length="280" mass="31518">MHKYPELQRILFSDINFVDLKFEIIEAKDKQELNAIKQKVVHIDQDALGLDNTSYEKRRIKDQVANLHKLVDLKLNSVDVKRFTFRNEPIPNPSPQIVHKHHQQPNSQIAQPNNTLATPLVSGIQGVKYTVNSTNSHLLIADISKSIVITGSTPSSINIHNGSHSILQLNCNGPIFLHDLQHTIIILQCHQLRLHNIVNSTILVDVSNDKIIIENCSNLSVGNHPSLDLTMCRPIQVDDFNQPTARQNSHYSKVDTHADLTWIQGVNDGALQPQVIRLLP</sequence>
<dbReference type="GO" id="GO:0005737">
    <property type="term" value="C:cytoplasm"/>
    <property type="evidence" value="ECO:0007669"/>
    <property type="project" value="TreeGrafter"/>
</dbReference>
<dbReference type="InterPro" id="IPR016098">
    <property type="entry name" value="CAP/MinC_C"/>
</dbReference>
<feature type="domain" description="C-CAP/cofactor C-like" evidence="2">
    <location>
        <begin position="112"/>
        <end position="262"/>
    </location>
</feature>
<dbReference type="GO" id="GO:0007023">
    <property type="term" value="P:post-chaperonin tubulin folding pathway"/>
    <property type="evidence" value="ECO:0007669"/>
    <property type="project" value="InterPro"/>
</dbReference>
<dbReference type="EMBL" id="LMYN01000048">
    <property type="protein sequence ID" value="KSA01613.1"/>
    <property type="molecule type" value="Genomic_DNA"/>
</dbReference>
<dbReference type="InterPro" id="IPR017901">
    <property type="entry name" value="C-CAP_CF_C-like"/>
</dbReference>
<protein>
    <recommendedName>
        <fullName evidence="2">C-CAP/cofactor C-like domain-containing protein</fullName>
    </recommendedName>
</protein>
<dbReference type="GeneID" id="26839631"/>
<keyword evidence="4" id="KW-1185">Reference proteome</keyword>
<comment type="similarity">
    <text evidence="1">Belongs to the TBCC family.</text>
</comment>
<accession>A0A0V1PZD5</accession>
<dbReference type="AlphaFoldDB" id="A0A0V1PZD5"/>
<dbReference type="PROSITE" id="PS51329">
    <property type="entry name" value="C_CAP_COFACTOR_C"/>
    <property type="match status" value="1"/>
</dbReference>
<dbReference type="OrthoDB" id="194775at2759"/>
<dbReference type="GO" id="GO:0007021">
    <property type="term" value="P:tubulin complex assembly"/>
    <property type="evidence" value="ECO:0007669"/>
    <property type="project" value="TreeGrafter"/>
</dbReference>
<dbReference type="Gene3D" id="2.160.20.70">
    <property type="match status" value="1"/>
</dbReference>
<dbReference type="PANTHER" id="PTHR15139:SF0">
    <property type="entry name" value="TUBULIN-SPECIFIC CHAPERONE C"/>
    <property type="match status" value="1"/>
</dbReference>
<evidence type="ECO:0000256" key="1">
    <source>
        <dbReference type="ARBA" id="ARBA00008848"/>
    </source>
</evidence>
<proteinExistence type="inferred from homology"/>
<evidence type="ECO:0000313" key="3">
    <source>
        <dbReference type="EMBL" id="KSA01613.1"/>
    </source>
</evidence>
<evidence type="ECO:0000259" key="2">
    <source>
        <dbReference type="PROSITE" id="PS51329"/>
    </source>
</evidence>
<dbReference type="RefSeq" id="XP_015467715.1">
    <property type="nucleotide sequence ID" value="XM_015611452.1"/>
</dbReference>
<dbReference type="InterPro" id="IPR012945">
    <property type="entry name" value="Tubulin-bd_cofactor_C_dom"/>
</dbReference>
<dbReference type="InterPro" id="IPR027684">
    <property type="entry name" value="TBCC"/>
</dbReference>
<dbReference type="Proteomes" id="UP000054251">
    <property type="component" value="Unassembled WGS sequence"/>
</dbReference>
<name>A0A0V1PZD5_9ASCO</name>
<comment type="caution">
    <text evidence="3">The sequence shown here is derived from an EMBL/GenBank/DDBJ whole genome shotgun (WGS) entry which is preliminary data.</text>
</comment>
<dbReference type="PANTHER" id="PTHR15139">
    <property type="entry name" value="TUBULIN FOLDING COFACTOR C"/>
    <property type="match status" value="1"/>
</dbReference>
<evidence type="ECO:0000313" key="4">
    <source>
        <dbReference type="Proteomes" id="UP000054251"/>
    </source>
</evidence>
<dbReference type="Pfam" id="PF07986">
    <property type="entry name" value="TBCC"/>
    <property type="match status" value="1"/>
</dbReference>